<proteinExistence type="predicted"/>
<protein>
    <submittedName>
        <fullName evidence="1">Uncharacterized protein</fullName>
    </submittedName>
</protein>
<evidence type="ECO:0000313" key="1">
    <source>
        <dbReference type="EMBL" id="SHE46224.1"/>
    </source>
</evidence>
<keyword evidence="2" id="KW-1185">Reference proteome</keyword>
<gene>
    <name evidence="1" type="ORF">SAMN05444408_101488</name>
</gene>
<name>A0A1M4TPA3_9FLAO</name>
<dbReference type="Proteomes" id="UP000184236">
    <property type="component" value="Unassembled WGS sequence"/>
</dbReference>
<sequence length="1662" mass="193488">MASYSYRYIMHFQLPVKIQALLLEAPEQIIGQDIVFENIPWFNQQEETFINSLTPFVSQSVIPRPFSNDNLITLGKGMHLHWSMPSLLKTFDEYGTLPEVPNRWLVIKQDQNGKKEEWIVESDYIWDINTDGFSSAELCSYPIIKKGQNSGIKEGFEFRYVGRKYLKDGHAEKQKPEYLEGLTALGWGSLSFDSHYANCRSIFGFYDDDFDAEIDSHYTIIGYYSENKKDQDYFKKLIEVNRIKLKKRIESVDLRKMMDDELFRMGIQTEETSEGNFTAEQLNVMRNLTIDYLSAEINKAMIFDADHAFRYFINRNSFKANDYAFHLSESVVNINEWKINSFNANSISGGIKTICSGVFEYKKSAVKAYEDRSGSLNISIANTLPEALTAILLKDYDEVEKLVKEEQLEAILNWGELNDKNLDWVSRLRYKRHENQFKTNGSIRKWEIVPSQKPDENEESPGSEITVRIEEKLDLLNTKQAQLDSEKYRLYRDLENLYVDWHTYLMSLFIYKNEDISNSKIRVIMEKKLLPVILNTERKIKTLHTKIYNQKRYITDLLGDQFVLERKDDFYFYEPVPPTVIVYDKNNTVQEKRNIDFLKNSYEEAVKEILISDIIFDESGMPVFRQKDHELFKKYTSVNSWNTCKIDWEAFFMAHKNPGSGAIFSQDFLTAGYILDDQNADLIKKYDLQNLTYSQNPDLYYGSSFVNDSVKGFVESKLNAFLNSQDVENVQITEGSPDQKKSRNRQYIRNIKDSLNSINLLEISLSDFNTIFTQRTSALSMMPLIPNGFGDHRELAGSITELIKKYESKLNLLTPNSSAAFNPFRNGAFKVNRIRLVDTFGRNKILNVNDVTTGYHQQIPHKKTWISLPPRLAQSVSVSGKWKKLPGINSPVLGWFVLNTINNRLEIFNEKGEHLGAFNAKGKWELSSFNHISGEGFSEDEQNNDLNLVLSWLDSQSKKENFIEHFIEETVFALKSIQPESAYDPSLLESISTTPIAITRLDVELHLKGGLYYDLSTESQKIFSEKGGERNDLEYSRVKIPVSIGDTNQYNDGCVAYWHCRNDDSEETQNISEEIYFNSSQKAVFNPDKSIDESVADLDDQFRASNQQNNGTKSFIEKRESLIRFLNDLMENEDTGYISQRDFLKNYIIEGNTIWFKLMEKGILIPYHESSQNTAVRLKKSDTESWLSAATEVRSRSYILLMHPKGELFIKSGILPVVKLQMPYKKIKNALKKIALTISTGPVLTPKDRFEMTLLKDNRYQWSWIELKKEKSGLSAGSENSIKKNRLTQIKSLDLKKCNIEGEFRTVSELREYLFTQKIITKIKPSVKGHPDAYIVTDQRKRRASFVQAVYEYAERKFFDKRWKLFDPNFGEDYTLAEIINYTSGFKKTLLDNEMIYDAPFFHDEKYIVVTEKYFQLLNRQNPENEKIIKRIRVLPSEEKKDVQIQTSKLIDIDEEFLIYINLNFRSQEYLQSVFLDPDDFFPDEHIYFINEKPYAEFESIYNDWHYMDDAFSEENLIKMQKDNLSVKSRLIGVLSFSEALDTENIPEIKIMDILNARKQIPVDGREQYEILLDFFERIELMVFNGNEDLLSKFSVRNRLSRIMAAKEKNFTEKLKNHYKTFEFILANSQAISSINDFNTINSTVPELMMKEGWLSIKPTNN</sequence>
<organism evidence="1 2">
    <name type="scientific">Chryseobacterium takakiae</name>
    <dbReference type="NCBI Taxonomy" id="1302685"/>
    <lineage>
        <taxon>Bacteria</taxon>
        <taxon>Pseudomonadati</taxon>
        <taxon>Bacteroidota</taxon>
        <taxon>Flavobacteriia</taxon>
        <taxon>Flavobacteriales</taxon>
        <taxon>Weeksellaceae</taxon>
        <taxon>Chryseobacterium group</taxon>
        <taxon>Chryseobacterium</taxon>
    </lineage>
</organism>
<dbReference type="EMBL" id="FQVO01000001">
    <property type="protein sequence ID" value="SHE46224.1"/>
    <property type="molecule type" value="Genomic_DNA"/>
</dbReference>
<dbReference type="STRING" id="1302685.SAMN05444408_101488"/>
<reference evidence="2" key="1">
    <citation type="submission" date="2016-11" db="EMBL/GenBank/DDBJ databases">
        <authorList>
            <person name="Varghese N."/>
            <person name="Submissions S."/>
        </authorList>
    </citation>
    <scope>NUCLEOTIDE SEQUENCE [LARGE SCALE GENOMIC DNA]</scope>
    <source>
        <strain evidence="2">DSM 26898</strain>
    </source>
</reference>
<accession>A0A1M4TPA3</accession>
<evidence type="ECO:0000313" key="2">
    <source>
        <dbReference type="Proteomes" id="UP000184236"/>
    </source>
</evidence>